<feature type="domain" description="PKD/Chitinase" evidence="2">
    <location>
        <begin position="373"/>
        <end position="462"/>
    </location>
</feature>
<protein>
    <submittedName>
        <fullName evidence="3">T9SS type A sorting domain-containing protein</fullName>
    </submittedName>
</protein>
<dbReference type="Gene3D" id="2.60.40.10">
    <property type="entry name" value="Immunoglobulins"/>
    <property type="match status" value="12"/>
</dbReference>
<dbReference type="InterPro" id="IPR013783">
    <property type="entry name" value="Ig-like_fold"/>
</dbReference>
<sequence length="1519" mass="165556">MYTSHFNKAGIVLMLLLAWSGMLFAQTNTPITTPVTKHINGYWEYLPAGYHSSAEKYPLIIFFHGIDEVGDGSQHALKKVPKNAIPKLIKEKKFPETITVGGKKFSFIVICPQLTVIGRSAVEIDELIDYMVRKYRVDESRIYLTGISLGGGTCMYYAGSSRTYAGRVAAMVTASQNQNVTGNGGQNVASTNLPLWMTHNRYDRKISVKYTLGWYDYLTSYKPAMDPQPIMNIFEQSGHDAWSTTFNPDWRPNGLNVYEWMLQYTRGGERPPPSDVKVHPVIKAPDTVILNRKDPILLDGSGSYSDDQSRLFYKWEYVSGPGGFNITNPNDDKTYFYVRQAGQYVVKLTVYNNRGISASLTKTLTVIERVQPVAIIKNDPVIELPDNSIVLDASSSYDRFGKIVAFNWQYISGPQGFSASNRKQSSLTLEKLSAGTYQFAVVVTNDAGLKDTAITSFRVVNTPPTRTPPVAVVKNDAVVVLPKDSILLDASASHDKTGKINLFQWWYVSGPSGFILTNNKAPSVMVKELVPGSYRFGVAVTNDAGLKDTAIASFIVRSAPPVKKPPVAVVKNDAVIVLPKDSILLDASSSYDSAGKISSYEWRYVSGPWGFTMSNNKQSSVMISHLSAGSYRFGVIVANDVGLKDTAITSFIVKPAPEIRKPPVAIIKNEGVIVLPQDSIKLDASASYDSSGKISTYEWKYISGPSGYTMSNNKLPSLMIDNLVAGSYKFSVIVTNNLGLKDTAVSGFVVKEAPQETTPPIAVVTNDLIVLLPKDSTILDASASYDKAGRISSFEWRYISGPTGFTIVNDRLPVIEIKNLTEGFYRFGVIITNGAGLKDTGFARFSVKNPQQEKTPPVAVINNEALVILPKNYITLDASSSYDSTGTIKSYEWRYVFGPKGFTVSDSSQPTLSIDGLSVGSYRFGVIVTDNTGLKDTAITNFVVKNGPKRPTPPVAIIKNESVIVLPKDSIVLDAGFSYDSSGSIAGYDWRYVFGPQGFTASVDRQTLTLKKLSVGSYRFGVIVRNSIGLKDTAITNFVVKNEGANILPVAIIRAPSVITLPQQTVTLDGSASFDEDGKIESYLWQYVSGPARFNADDNSSPAWSLSNLSEGLYVFRLTVKDDQGGVATATDTLQVSAAPVANRGPVAVIKAASEVMLPDNSINLDGTSSYDPDGHIKSYVWRFVSGPPEFKMQGTTQAEISISDLVDGEYSFMLIVTDDKNNTDSALFSFVVKPALGNASPFAIVKAPSVITLPDNSIELDGSASYDPDGSIHTYQWLYISGPSGYSAKGLDKPELTINNLTEGNYKFRFSVTDNAGSIADTVVNFIVKQQTVNIAPIAIIEGDSVYTLPLSVIGLNGGASYDPDGTIRAYSWRLLNAPSGVALYNSSSSEIHVSGLAAGSYKLELRVTDNKGQSATSTFSFKVKDRMSHTEVPDMFVLAPVPAISTLNVRLSNDEKGKLTVRVTDFNGKIVFLKNYDKQTVNWQQTIDVANYASGVYFVDVYIGKISLTRRFIKGGK</sequence>
<dbReference type="Proteomes" id="UP001560573">
    <property type="component" value="Unassembled WGS sequence"/>
</dbReference>
<dbReference type="InterPro" id="IPR029058">
    <property type="entry name" value="AB_hydrolase_fold"/>
</dbReference>
<comment type="caution">
    <text evidence="3">The sequence shown here is derived from an EMBL/GenBank/DDBJ whole genome shotgun (WGS) entry which is preliminary data.</text>
</comment>
<evidence type="ECO:0000313" key="3">
    <source>
        <dbReference type="EMBL" id="MEX6688728.1"/>
    </source>
</evidence>
<dbReference type="EMBL" id="JAULBC010000004">
    <property type="protein sequence ID" value="MEX6688728.1"/>
    <property type="molecule type" value="Genomic_DNA"/>
</dbReference>
<proteinExistence type="predicted"/>
<dbReference type="Pfam" id="PF18962">
    <property type="entry name" value="Por_Secre_tail"/>
    <property type="match status" value="1"/>
</dbReference>
<evidence type="ECO:0000313" key="4">
    <source>
        <dbReference type="Proteomes" id="UP001560573"/>
    </source>
</evidence>
<feature type="domain" description="PKD/Chitinase" evidence="2">
    <location>
        <begin position="1245"/>
        <end position="1332"/>
    </location>
</feature>
<feature type="domain" description="PKD/Chitinase" evidence="2">
    <location>
        <begin position="470"/>
        <end position="559"/>
    </location>
</feature>
<dbReference type="InterPro" id="IPR003140">
    <property type="entry name" value="PLipase/COase/thioEstase"/>
</dbReference>
<dbReference type="SUPFAM" id="SSF49299">
    <property type="entry name" value="PKD domain"/>
    <property type="match status" value="9"/>
</dbReference>
<dbReference type="NCBIfam" id="TIGR04183">
    <property type="entry name" value="Por_Secre_tail"/>
    <property type="match status" value="1"/>
</dbReference>
<feature type="domain" description="PKD/Chitinase" evidence="2">
    <location>
        <begin position="1147"/>
        <end position="1236"/>
    </location>
</feature>
<evidence type="ECO:0000259" key="2">
    <source>
        <dbReference type="SMART" id="SM00089"/>
    </source>
</evidence>
<dbReference type="PANTHER" id="PTHR46182:SF2">
    <property type="entry name" value="FI19480P1"/>
    <property type="match status" value="1"/>
</dbReference>
<dbReference type="InterPro" id="IPR026444">
    <property type="entry name" value="Secre_tail"/>
</dbReference>
<feature type="domain" description="PKD/Chitinase" evidence="2">
    <location>
        <begin position="1050"/>
        <end position="1139"/>
    </location>
</feature>
<keyword evidence="1" id="KW-0732">Signal</keyword>
<feature type="chain" id="PRO_5045689975" evidence="1">
    <location>
        <begin position="26"/>
        <end position="1519"/>
    </location>
</feature>
<dbReference type="PANTHER" id="PTHR46182">
    <property type="entry name" value="FI19480P1"/>
    <property type="match status" value="1"/>
</dbReference>
<dbReference type="InterPro" id="IPR029865">
    <property type="entry name" value="KIAA0319-like"/>
</dbReference>
<gene>
    <name evidence="3" type="ORF">QTN47_14570</name>
</gene>
<feature type="domain" description="PKD/Chitinase" evidence="2">
    <location>
        <begin position="279"/>
        <end position="369"/>
    </location>
</feature>
<reference evidence="3 4" key="1">
    <citation type="submission" date="2023-07" db="EMBL/GenBank/DDBJ databases">
        <authorList>
            <person name="Lian W.-H."/>
        </authorList>
    </citation>
    <scope>NUCLEOTIDE SEQUENCE [LARGE SCALE GENOMIC DNA]</scope>
    <source>
        <strain evidence="3 4">SYSU DXS3180</strain>
    </source>
</reference>
<feature type="domain" description="PKD/Chitinase" evidence="2">
    <location>
        <begin position="955"/>
        <end position="1043"/>
    </location>
</feature>
<feature type="domain" description="PKD/Chitinase" evidence="2">
    <location>
        <begin position="567"/>
        <end position="656"/>
    </location>
</feature>
<keyword evidence="4" id="KW-1185">Reference proteome</keyword>
<dbReference type="InterPro" id="IPR022409">
    <property type="entry name" value="PKD/Chitinase_dom"/>
</dbReference>
<evidence type="ECO:0000256" key="1">
    <source>
        <dbReference type="SAM" id="SignalP"/>
    </source>
</evidence>
<dbReference type="Gene3D" id="3.40.50.1820">
    <property type="entry name" value="alpha/beta hydrolase"/>
    <property type="match status" value="1"/>
</dbReference>
<feature type="signal peptide" evidence="1">
    <location>
        <begin position="1"/>
        <end position="25"/>
    </location>
</feature>
<feature type="domain" description="PKD/Chitinase" evidence="2">
    <location>
        <begin position="761"/>
        <end position="850"/>
    </location>
</feature>
<dbReference type="CDD" id="cd00146">
    <property type="entry name" value="PKD"/>
    <property type="match status" value="1"/>
</dbReference>
<feature type="domain" description="PKD/Chitinase" evidence="2">
    <location>
        <begin position="1345"/>
        <end position="1428"/>
    </location>
</feature>
<organism evidence="3 4">
    <name type="scientific">Danxiaibacter flavus</name>
    <dbReference type="NCBI Taxonomy" id="3049108"/>
    <lineage>
        <taxon>Bacteria</taxon>
        <taxon>Pseudomonadati</taxon>
        <taxon>Bacteroidota</taxon>
        <taxon>Chitinophagia</taxon>
        <taxon>Chitinophagales</taxon>
        <taxon>Chitinophagaceae</taxon>
        <taxon>Danxiaibacter</taxon>
    </lineage>
</organism>
<feature type="domain" description="PKD/Chitinase" evidence="2">
    <location>
        <begin position="664"/>
        <end position="753"/>
    </location>
</feature>
<accession>A0ABV3ZJP3</accession>
<dbReference type="RefSeq" id="WP_369330137.1">
    <property type="nucleotide sequence ID" value="NZ_JAULBC010000004.1"/>
</dbReference>
<dbReference type="SMART" id="SM00089">
    <property type="entry name" value="PKD"/>
    <property type="match status" value="12"/>
</dbReference>
<dbReference type="SUPFAM" id="SSF53474">
    <property type="entry name" value="alpha/beta-Hydrolases"/>
    <property type="match status" value="1"/>
</dbReference>
<feature type="domain" description="PKD/Chitinase" evidence="2">
    <location>
        <begin position="858"/>
        <end position="947"/>
    </location>
</feature>
<dbReference type="InterPro" id="IPR035986">
    <property type="entry name" value="PKD_dom_sf"/>
</dbReference>
<name>A0ABV3ZJP3_9BACT</name>
<dbReference type="Pfam" id="PF02230">
    <property type="entry name" value="Abhydrolase_2"/>
    <property type="match status" value="1"/>
</dbReference>
<dbReference type="Pfam" id="PF22352">
    <property type="entry name" value="K319L-like_PKD"/>
    <property type="match status" value="12"/>
</dbReference>